<evidence type="ECO:0000313" key="1">
    <source>
        <dbReference type="EMBL" id="VAX40518.1"/>
    </source>
</evidence>
<protein>
    <recommendedName>
        <fullName evidence="2">N-acetyltransferase domain-containing protein</fullName>
    </recommendedName>
</protein>
<dbReference type="Gene3D" id="3.40.630.30">
    <property type="match status" value="1"/>
</dbReference>
<proteinExistence type="predicted"/>
<organism evidence="1">
    <name type="scientific">hydrothermal vent metagenome</name>
    <dbReference type="NCBI Taxonomy" id="652676"/>
    <lineage>
        <taxon>unclassified sequences</taxon>
        <taxon>metagenomes</taxon>
        <taxon>ecological metagenomes</taxon>
    </lineage>
</organism>
<gene>
    <name evidence="1" type="ORF">MNBD_PLANCTO03-1151</name>
</gene>
<dbReference type="SUPFAM" id="SSF55729">
    <property type="entry name" value="Acyl-CoA N-acyltransferases (Nat)"/>
    <property type="match status" value="1"/>
</dbReference>
<name>A0A3B1DWK6_9ZZZZ</name>
<sequence length="202" mass="22194">MTTCPTPRASSPYKDHQPPDWLCLVPGNRGDYEQLAHHHYKAGAPATIARTAGGLPCILAARDSEGRLAGVLVVSMPTLNSSWRRLAWPGVYDTGDKRRNALEVNRSLRCISRVIVEPRFRGLGLAKCLVERYLSDSLTRRTEAIAAMGHICPFFEAAGMTAYPLPPSLRDARLHDALASVGLETWELLERGSAERALAEHP</sequence>
<accession>A0A3B1DWK6</accession>
<reference evidence="1" key="1">
    <citation type="submission" date="2018-06" db="EMBL/GenBank/DDBJ databases">
        <authorList>
            <person name="Zhirakovskaya E."/>
        </authorList>
    </citation>
    <scope>NUCLEOTIDE SEQUENCE</scope>
</reference>
<feature type="non-terminal residue" evidence="1">
    <location>
        <position position="202"/>
    </location>
</feature>
<dbReference type="AlphaFoldDB" id="A0A3B1DWK6"/>
<dbReference type="EMBL" id="UOGK01000407">
    <property type="protein sequence ID" value="VAX40518.1"/>
    <property type="molecule type" value="Genomic_DNA"/>
</dbReference>
<dbReference type="InterPro" id="IPR016181">
    <property type="entry name" value="Acyl_CoA_acyltransferase"/>
</dbReference>
<evidence type="ECO:0008006" key="2">
    <source>
        <dbReference type="Google" id="ProtNLM"/>
    </source>
</evidence>